<comment type="caution">
    <text evidence="20">The sequence shown here is derived from an EMBL/GenBank/DDBJ whole genome shotgun (WGS) entry which is preliminary data.</text>
</comment>
<dbReference type="EC" id="6.3.2.4" evidence="4 14"/>
<dbReference type="PIRSF" id="PIRSF039102">
    <property type="entry name" value="Ddl/VanB"/>
    <property type="match status" value="1"/>
</dbReference>
<evidence type="ECO:0000256" key="10">
    <source>
        <dbReference type="ARBA" id="ARBA00022960"/>
    </source>
</evidence>
<comment type="function">
    <text evidence="14">Cell wall formation.</text>
</comment>
<feature type="domain" description="ATP-grasp" evidence="18">
    <location>
        <begin position="122"/>
        <end position="322"/>
    </location>
</feature>
<evidence type="ECO:0000256" key="4">
    <source>
        <dbReference type="ARBA" id="ARBA00012216"/>
    </source>
</evidence>
<dbReference type="GO" id="GO:0005524">
    <property type="term" value="F:ATP binding"/>
    <property type="evidence" value="ECO:0007669"/>
    <property type="project" value="UniProtKB-UniRule"/>
</dbReference>
<keyword evidence="12 14" id="KW-0961">Cell wall biogenesis/degradation</keyword>
<dbReference type="HAMAP" id="MF_00047">
    <property type="entry name" value="Dala_Dala_lig"/>
    <property type="match status" value="1"/>
</dbReference>
<keyword evidence="7 16" id="KW-0479">Metal-binding</keyword>
<evidence type="ECO:0000256" key="14">
    <source>
        <dbReference type="HAMAP-Rule" id="MF_00047"/>
    </source>
</evidence>
<feature type="binding site" evidence="16">
    <location>
        <position position="291"/>
    </location>
    <ligand>
        <name>Mg(2+)</name>
        <dbReference type="ChEBI" id="CHEBI:18420"/>
        <label>2</label>
    </ligand>
</feature>
<keyword evidence="8 17" id="KW-0547">Nucleotide-binding</keyword>
<evidence type="ECO:0000259" key="18">
    <source>
        <dbReference type="PROSITE" id="PS50975"/>
    </source>
</evidence>
<dbReference type="AlphaFoldDB" id="A0A2P8CKE6"/>
<dbReference type="Pfam" id="PF07478">
    <property type="entry name" value="Dala_Dala_lig_C"/>
    <property type="match status" value="1"/>
</dbReference>
<feature type="active site" evidence="15">
    <location>
        <position position="166"/>
    </location>
</feature>
<evidence type="ECO:0000256" key="9">
    <source>
        <dbReference type="ARBA" id="ARBA00022840"/>
    </source>
</evidence>
<evidence type="ECO:0000256" key="11">
    <source>
        <dbReference type="ARBA" id="ARBA00022984"/>
    </source>
</evidence>
<dbReference type="InterPro" id="IPR016185">
    <property type="entry name" value="PreATP-grasp_dom_sf"/>
</dbReference>
<evidence type="ECO:0000256" key="8">
    <source>
        <dbReference type="ARBA" id="ARBA00022741"/>
    </source>
</evidence>
<sequence length="330" mass="36715">MTKRNIAVVVGGDSSEYVVSMNSGANVMKSIDREHFTPWMVKMRNGVWEVIDGETKIADVDKSDFSFSVDGKKIQLEYAYIIIHGSPGENGILQGYFDLIGIPYSSSDTESSALTFNKFYCNNFLRTSGIEMARSFHLVKGDDYDIDAILSELGLPIFVKPNAGGSSFGITKVKTADELKPAIEKAFEEDEEVLVDEFISGTEFTCGLVKIGERKLVFPATEIIPKNEFFNYESKYVAGMAEEITPARISEEAMLEIQALSSQIYDLCGCNGIVRIDFIRHEGRFYFLEVNTIPGMTGTSFIPQQVEAMELDLKELLTEIIEEGINKAKA</sequence>
<organism evidence="20 21">
    <name type="scientific">Prolixibacter denitrificans</name>
    <dbReference type="NCBI Taxonomy" id="1541063"/>
    <lineage>
        <taxon>Bacteria</taxon>
        <taxon>Pseudomonadati</taxon>
        <taxon>Bacteroidota</taxon>
        <taxon>Bacteroidia</taxon>
        <taxon>Marinilabiliales</taxon>
        <taxon>Prolixibacteraceae</taxon>
        <taxon>Prolixibacter</taxon>
    </lineage>
</organism>
<comment type="cofactor">
    <cofactor evidence="16">
        <name>Mg(2+)</name>
        <dbReference type="ChEBI" id="CHEBI:18420"/>
    </cofactor>
    <cofactor evidence="16">
        <name>Mn(2+)</name>
        <dbReference type="ChEBI" id="CHEBI:29035"/>
    </cofactor>
    <text evidence="16">Binds 2 magnesium or manganese ions per subunit.</text>
</comment>
<keyword evidence="22" id="KW-1185">Reference proteome</keyword>
<feature type="active site" evidence="15">
    <location>
        <position position="300"/>
    </location>
</feature>
<dbReference type="InterPro" id="IPR005905">
    <property type="entry name" value="D_ala_D_ala"/>
</dbReference>
<keyword evidence="9 17" id="KW-0067">ATP-binding</keyword>
<dbReference type="InterPro" id="IPR011761">
    <property type="entry name" value="ATP-grasp"/>
</dbReference>
<dbReference type="PANTHER" id="PTHR23132:SF23">
    <property type="entry name" value="D-ALANINE--D-ALANINE LIGASE B"/>
    <property type="match status" value="1"/>
</dbReference>
<dbReference type="PROSITE" id="PS00843">
    <property type="entry name" value="DALA_DALA_LIGASE_1"/>
    <property type="match status" value="1"/>
</dbReference>
<dbReference type="InterPro" id="IPR011127">
    <property type="entry name" value="Dala_Dala_lig_N"/>
</dbReference>
<comment type="cofactor">
    <cofactor evidence="1">
        <name>Mn(2+)</name>
        <dbReference type="ChEBI" id="CHEBI:29035"/>
    </cofactor>
</comment>
<dbReference type="GO" id="GO:0009252">
    <property type="term" value="P:peptidoglycan biosynthetic process"/>
    <property type="evidence" value="ECO:0007669"/>
    <property type="project" value="UniProtKB-UniRule"/>
</dbReference>
<evidence type="ECO:0000256" key="1">
    <source>
        <dbReference type="ARBA" id="ARBA00001936"/>
    </source>
</evidence>
<dbReference type="GO" id="GO:0005737">
    <property type="term" value="C:cytoplasm"/>
    <property type="evidence" value="ECO:0007669"/>
    <property type="project" value="UniProtKB-SubCell"/>
</dbReference>
<evidence type="ECO:0000256" key="6">
    <source>
        <dbReference type="ARBA" id="ARBA00022598"/>
    </source>
</evidence>
<gene>
    <name evidence="14 19" type="primary">ddl</name>
    <name evidence="20" type="ORF">CLV93_101387</name>
    <name evidence="19" type="ORF">JCM18694_02980</name>
</gene>
<proteinExistence type="inferred from homology"/>
<dbReference type="Proteomes" id="UP000396862">
    <property type="component" value="Unassembled WGS sequence"/>
</dbReference>
<feature type="binding site" evidence="16">
    <location>
        <position position="289"/>
    </location>
    <ligand>
        <name>Mg(2+)</name>
        <dbReference type="ChEBI" id="CHEBI:18420"/>
        <label>1</label>
    </ligand>
</feature>
<comment type="similarity">
    <text evidence="3 14">Belongs to the D-alanine--D-alanine ligase family.</text>
</comment>
<dbReference type="UniPathway" id="UPA00219"/>
<keyword evidence="16" id="KW-0460">Magnesium</keyword>
<dbReference type="GO" id="GO:0046872">
    <property type="term" value="F:metal ion binding"/>
    <property type="evidence" value="ECO:0007669"/>
    <property type="project" value="UniProtKB-KW"/>
</dbReference>
<comment type="pathway">
    <text evidence="14">Cell wall biogenesis; peptidoglycan biosynthesis.</text>
</comment>
<dbReference type="SUPFAM" id="SSF56059">
    <property type="entry name" value="Glutathione synthetase ATP-binding domain-like"/>
    <property type="match status" value="1"/>
</dbReference>
<dbReference type="Proteomes" id="UP000240621">
    <property type="component" value="Unassembled WGS sequence"/>
</dbReference>
<dbReference type="InterPro" id="IPR000291">
    <property type="entry name" value="D-Ala_lig_Van_CS"/>
</dbReference>
<dbReference type="GO" id="GO:0008360">
    <property type="term" value="P:regulation of cell shape"/>
    <property type="evidence" value="ECO:0007669"/>
    <property type="project" value="UniProtKB-KW"/>
</dbReference>
<reference evidence="19 22" key="2">
    <citation type="submission" date="2019-10" db="EMBL/GenBank/DDBJ databases">
        <title>Prolixibacter strains distinguished by the presence of nitrate reductase genes were adept at nitrate-dependent anaerobic corrosion of metallic iron and carbon steel.</title>
        <authorList>
            <person name="Iino T."/>
            <person name="Shono N."/>
            <person name="Ito K."/>
            <person name="Nakamura R."/>
            <person name="Sueoka K."/>
            <person name="Harayama S."/>
            <person name="Ohkuma M."/>
        </authorList>
    </citation>
    <scope>NUCLEOTIDE SEQUENCE [LARGE SCALE GENOMIC DNA]</scope>
    <source>
        <strain evidence="19 22">MIC1-1</strain>
    </source>
</reference>
<evidence type="ECO:0000313" key="22">
    <source>
        <dbReference type="Proteomes" id="UP000396862"/>
    </source>
</evidence>
<dbReference type="EMBL" id="BLAU01000001">
    <property type="protein sequence ID" value="GET20052.1"/>
    <property type="molecule type" value="Genomic_DNA"/>
</dbReference>
<feature type="binding site" evidence="16">
    <location>
        <position position="277"/>
    </location>
    <ligand>
        <name>Mg(2+)</name>
        <dbReference type="ChEBI" id="CHEBI:18420"/>
        <label>1</label>
    </ligand>
</feature>
<dbReference type="Gene3D" id="3.30.1490.20">
    <property type="entry name" value="ATP-grasp fold, A domain"/>
    <property type="match status" value="1"/>
</dbReference>
<dbReference type="Gene3D" id="3.40.50.20">
    <property type="match status" value="1"/>
</dbReference>
<dbReference type="PANTHER" id="PTHR23132">
    <property type="entry name" value="D-ALANINE--D-ALANINE LIGASE"/>
    <property type="match status" value="1"/>
</dbReference>
<dbReference type="OrthoDB" id="9813261at2"/>
<accession>A0A2P8CKE6</accession>
<evidence type="ECO:0000256" key="5">
    <source>
        <dbReference type="ARBA" id="ARBA00022490"/>
    </source>
</evidence>
<comment type="subcellular location">
    <subcellularLocation>
        <location evidence="2 14">Cytoplasm</location>
    </subcellularLocation>
</comment>
<evidence type="ECO:0000256" key="17">
    <source>
        <dbReference type="PROSITE-ProRule" id="PRU00409"/>
    </source>
</evidence>
<reference evidence="20 21" key="1">
    <citation type="submission" date="2018-03" db="EMBL/GenBank/DDBJ databases">
        <title>Genomic Encyclopedia of Archaeal and Bacterial Type Strains, Phase II (KMG-II): from individual species to whole genera.</title>
        <authorList>
            <person name="Goeker M."/>
        </authorList>
    </citation>
    <scope>NUCLEOTIDE SEQUENCE [LARGE SCALE GENOMIC DNA]</scope>
    <source>
        <strain evidence="20 21">DSM 27267</strain>
    </source>
</reference>
<dbReference type="Gene3D" id="3.30.470.20">
    <property type="entry name" value="ATP-grasp fold, B domain"/>
    <property type="match status" value="1"/>
</dbReference>
<evidence type="ECO:0000256" key="13">
    <source>
        <dbReference type="ARBA" id="ARBA00047614"/>
    </source>
</evidence>
<keyword evidence="5 14" id="KW-0963">Cytoplasm</keyword>
<evidence type="ECO:0000256" key="7">
    <source>
        <dbReference type="ARBA" id="ARBA00022723"/>
    </source>
</evidence>
<evidence type="ECO:0000256" key="16">
    <source>
        <dbReference type="PIRSR" id="PIRSR039102-3"/>
    </source>
</evidence>
<dbReference type="NCBIfam" id="NF002527">
    <property type="entry name" value="PRK01966.1-3"/>
    <property type="match status" value="1"/>
</dbReference>
<feature type="active site" evidence="15">
    <location>
        <position position="16"/>
    </location>
</feature>
<dbReference type="NCBIfam" id="NF002378">
    <property type="entry name" value="PRK01372.1"/>
    <property type="match status" value="1"/>
</dbReference>
<evidence type="ECO:0000313" key="20">
    <source>
        <dbReference type="EMBL" id="PSK85431.1"/>
    </source>
</evidence>
<dbReference type="PROSITE" id="PS50975">
    <property type="entry name" value="ATP_GRASP"/>
    <property type="match status" value="1"/>
</dbReference>
<evidence type="ECO:0000313" key="19">
    <source>
        <dbReference type="EMBL" id="GET20052.1"/>
    </source>
</evidence>
<protein>
    <recommendedName>
        <fullName evidence="4 14">D-alanine--D-alanine ligase</fullName>
        <ecNumber evidence="4 14">6.3.2.4</ecNumber>
    </recommendedName>
    <alternativeName>
        <fullName evidence="14">D-Ala-D-Ala ligase</fullName>
    </alternativeName>
    <alternativeName>
        <fullName evidence="14">D-alanylalanine synthetase</fullName>
    </alternativeName>
</protein>
<evidence type="ECO:0000313" key="21">
    <source>
        <dbReference type="Proteomes" id="UP000240621"/>
    </source>
</evidence>
<evidence type="ECO:0000256" key="2">
    <source>
        <dbReference type="ARBA" id="ARBA00004496"/>
    </source>
</evidence>
<dbReference type="InterPro" id="IPR011095">
    <property type="entry name" value="Dala_Dala_lig_C"/>
</dbReference>
<dbReference type="GO" id="GO:0008716">
    <property type="term" value="F:D-alanine-D-alanine ligase activity"/>
    <property type="evidence" value="ECO:0007669"/>
    <property type="project" value="UniProtKB-UniRule"/>
</dbReference>
<dbReference type="GO" id="GO:0071555">
    <property type="term" value="P:cell wall organization"/>
    <property type="evidence" value="ECO:0007669"/>
    <property type="project" value="UniProtKB-KW"/>
</dbReference>
<dbReference type="Pfam" id="PF01820">
    <property type="entry name" value="Dala_Dala_lig_N"/>
    <property type="match status" value="1"/>
</dbReference>
<name>A0A2P8CKE6_9BACT</name>
<dbReference type="SUPFAM" id="SSF52440">
    <property type="entry name" value="PreATP-grasp domain"/>
    <property type="match status" value="1"/>
</dbReference>
<dbReference type="InterPro" id="IPR013815">
    <property type="entry name" value="ATP_grasp_subdomain_1"/>
</dbReference>
<keyword evidence="16" id="KW-0464">Manganese</keyword>
<keyword evidence="11 14" id="KW-0573">Peptidoglycan synthesis</keyword>
<dbReference type="EMBL" id="PYGC01000001">
    <property type="protein sequence ID" value="PSK85431.1"/>
    <property type="molecule type" value="Genomic_DNA"/>
</dbReference>
<evidence type="ECO:0000256" key="12">
    <source>
        <dbReference type="ARBA" id="ARBA00023316"/>
    </source>
</evidence>
<keyword evidence="10 14" id="KW-0133">Cell shape</keyword>
<evidence type="ECO:0000256" key="15">
    <source>
        <dbReference type="PIRSR" id="PIRSR039102-1"/>
    </source>
</evidence>
<dbReference type="NCBIfam" id="TIGR01205">
    <property type="entry name" value="D_ala_D_alaTIGR"/>
    <property type="match status" value="1"/>
</dbReference>
<keyword evidence="6 14" id="KW-0436">Ligase</keyword>
<comment type="catalytic activity">
    <reaction evidence="13 14">
        <text>2 D-alanine + ATP = D-alanyl-D-alanine + ADP + phosphate + H(+)</text>
        <dbReference type="Rhea" id="RHEA:11224"/>
        <dbReference type="ChEBI" id="CHEBI:15378"/>
        <dbReference type="ChEBI" id="CHEBI:30616"/>
        <dbReference type="ChEBI" id="CHEBI:43474"/>
        <dbReference type="ChEBI" id="CHEBI:57416"/>
        <dbReference type="ChEBI" id="CHEBI:57822"/>
        <dbReference type="ChEBI" id="CHEBI:456216"/>
        <dbReference type="EC" id="6.3.2.4"/>
    </reaction>
</comment>
<feature type="binding site" evidence="16">
    <location>
        <position position="289"/>
    </location>
    <ligand>
        <name>Mg(2+)</name>
        <dbReference type="ChEBI" id="CHEBI:18420"/>
        <label>2</label>
    </ligand>
</feature>
<evidence type="ECO:0000256" key="3">
    <source>
        <dbReference type="ARBA" id="ARBA00010871"/>
    </source>
</evidence>
<dbReference type="RefSeq" id="WP_106540478.1">
    <property type="nucleotide sequence ID" value="NZ_BLAU01000001.1"/>
</dbReference>